<name>W7Y155_9BACT</name>
<dbReference type="AlphaFoldDB" id="W7Y155"/>
<dbReference type="STRING" id="869213.GCA_000517085_03204"/>
<dbReference type="Proteomes" id="UP000019402">
    <property type="component" value="Unassembled WGS sequence"/>
</dbReference>
<evidence type="ECO:0000256" key="1">
    <source>
        <dbReference type="SAM" id="SignalP"/>
    </source>
</evidence>
<evidence type="ECO:0000313" key="3">
    <source>
        <dbReference type="Proteomes" id="UP000019402"/>
    </source>
</evidence>
<comment type="caution">
    <text evidence="2">The sequence shown here is derived from an EMBL/GenBank/DDBJ whole genome shotgun (WGS) entry which is preliminary data.</text>
</comment>
<keyword evidence="3" id="KW-1185">Reference proteome</keyword>
<accession>W7Y155</accession>
<feature type="signal peptide" evidence="1">
    <location>
        <begin position="1"/>
        <end position="23"/>
    </location>
</feature>
<dbReference type="RefSeq" id="WP_027472656.1">
    <property type="nucleotide sequence ID" value="NZ_BAMD01000002.1"/>
</dbReference>
<dbReference type="EMBL" id="BAMD01000002">
    <property type="protein sequence ID" value="GAF01682.1"/>
    <property type="molecule type" value="Genomic_DNA"/>
</dbReference>
<sequence>MKKSIAVSFLFMFMLAIASPVMATDTIQEPQKTEKKAKKCGDDCKKECCAEKKCNGEKKAECKKECTKKK</sequence>
<proteinExistence type="predicted"/>
<evidence type="ECO:0000313" key="2">
    <source>
        <dbReference type="EMBL" id="GAF01682.1"/>
    </source>
</evidence>
<reference evidence="2 3" key="1">
    <citation type="journal article" date="2014" name="Genome Announc.">
        <title>Draft Genome Sequence of Cytophaga fermentans JCM 21142T, a Facultative Anaerobe Isolated from Marine Mud.</title>
        <authorList>
            <person name="Starns D."/>
            <person name="Oshima K."/>
            <person name="Suda W."/>
            <person name="Iino T."/>
            <person name="Yuki M."/>
            <person name="Inoue J."/>
            <person name="Kitamura K."/>
            <person name="Iida T."/>
            <person name="Darby A."/>
            <person name="Hattori M."/>
            <person name="Ohkuma M."/>
        </authorList>
    </citation>
    <scope>NUCLEOTIDE SEQUENCE [LARGE SCALE GENOMIC DNA]</scope>
    <source>
        <strain evidence="2 3">JCM 21142</strain>
    </source>
</reference>
<gene>
    <name evidence="2" type="ORF">JCM21142_296</name>
</gene>
<dbReference type="OrthoDB" id="1123453at2"/>
<organism evidence="2 3">
    <name type="scientific">Saccharicrinis fermentans DSM 9555 = JCM 21142</name>
    <dbReference type="NCBI Taxonomy" id="869213"/>
    <lineage>
        <taxon>Bacteria</taxon>
        <taxon>Pseudomonadati</taxon>
        <taxon>Bacteroidota</taxon>
        <taxon>Bacteroidia</taxon>
        <taxon>Marinilabiliales</taxon>
        <taxon>Marinilabiliaceae</taxon>
        <taxon>Saccharicrinis</taxon>
    </lineage>
</organism>
<protein>
    <submittedName>
        <fullName evidence="2">Uncharacterized protein</fullName>
    </submittedName>
</protein>
<feature type="chain" id="PRO_5004906261" evidence="1">
    <location>
        <begin position="24"/>
        <end position="70"/>
    </location>
</feature>
<keyword evidence="1" id="KW-0732">Signal</keyword>